<evidence type="ECO:0000256" key="3">
    <source>
        <dbReference type="ARBA" id="ARBA00023125"/>
    </source>
</evidence>
<dbReference type="PROSITE" id="PS50931">
    <property type="entry name" value="HTH_LYSR"/>
    <property type="match status" value="1"/>
</dbReference>
<dbReference type="InterPro" id="IPR005119">
    <property type="entry name" value="LysR_subst-bd"/>
</dbReference>
<keyword evidence="2" id="KW-0805">Transcription regulation</keyword>
<keyword evidence="3" id="KW-0238">DNA-binding</keyword>
<feature type="domain" description="HTH lysR-type" evidence="5">
    <location>
        <begin position="1"/>
        <end position="59"/>
    </location>
</feature>
<name>A0ABT5YBV5_9GAMM</name>
<dbReference type="EMBL" id="JANCMW010000007">
    <property type="protein sequence ID" value="MDF0751092.1"/>
    <property type="molecule type" value="Genomic_DNA"/>
</dbReference>
<dbReference type="InterPro" id="IPR058163">
    <property type="entry name" value="LysR-type_TF_proteobact-type"/>
</dbReference>
<dbReference type="InterPro" id="IPR036388">
    <property type="entry name" value="WH-like_DNA-bd_sf"/>
</dbReference>
<organism evidence="6 7">
    <name type="scientific">Marinobacter iranensis</name>
    <dbReference type="NCBI Taxonomy" id="2962607"/>
    <lineage>
        <taxon>Bacteria</taxon>
        <taxon>Pseudomonadati</taxon>
        <taxon>Pseudomonadota</taxon>
        <taxon>Gammaproteobacteria</taxon>
        <taxon>Pseudomonadales</taxon>
        <taxon>Marinobacteraceae</taxon>
        <taxon>Marinobacter</taxon>
    </lineage>
</organism>
<dbReference type="SUPFAM" id="SSF53850">
    <property type="entry name" value="Periplasmic binding protein-like II"/>
    <property type="match status" value="1"/>
</dbReference>
<keyword evidence="7" id="KW-1185">Reference proteome</keyword>
<evidence type="ECO:0000259" key="5">
    <source>
        <dbReference type="PROSITE" id="PS50931"/>
    </source>
</evidence>
<evidence type="ECO:0000313" key="6">
    <source>
        <dbReference type="EMBL" id="MDF0751092.1"/>
    </source>
</evidence>
<gene>
    <name evidence="6" type="ORF">NLU14_12735</name>
</gene>
<dbReference type="PANTHER" id="PTHR30537:SF81">
    <property type="entry name" value="TRANSCRIPTIONAL REGULATOR-RELATED"/>
    <property type="match status" value="1"/>
</dbReference>
<evidence type="ECO:0000256" key="1">
    <source>
        <dbReference type="ARBA" id="ARBA00009437"/>
    </source>
</evidence>
<sequence>MDRINDLALFLRVLDLGSISAAARSLGLSPAVGSQRLKRLERDLGARLLHRTTRQVHATPEGKLFAEQGRAMVEDLETLFCRMRQTLAHVAGPLRLTMPSTFGREYISPLLPAFLERYPEVELHVDTTDQMVDIVASGYDLAIRIGMLEDSSLVARKLANNQRILCASPAYIERHGRPETPVDLNHHQCLRLTGSQRQQDVWRLIDENGTTHAVKVTGRVQSNQGELLRDAAVAGLGIAQHSVWHIADDLRTGRLEPVLPEYAIAETGIYAVMPQRKLVPERVRAFVAFIEQHLSDEPWALSRIRQGP</sequence>
<dbReference type="InterPro" id="IPR000847">
    <property type="entry name" value="LysR_HTH_N"/>
</dbReference>
<comment type="caution">
    <text evidence="6">The sequence shown here is derived from an EMBL/GenBank/DDBJ whole genome shotgun (WGS) entry which is preliminary data.</text>
</comment>
<comment type="similarity">
    <text evidence="1">Belongs to the LysR transcriptional regulatory family.</text>
</comment>
<dbReference type="Proteomes" id="UP001143391">
    <property type="component" value="Unassembled WGS sequence"/>
</dbReference>
<evidence type="ECO:0000256" key="2">
    <source>
        <dbReference type="ARBA" id="ARBA00023015"/>
    </source>
</evidence>
<protein>
    <submittedName>
        <fullName evidence="6">LysR family transcriptional regulator</fullName>
    </submittedName>
</protein>
<dbReference type="Gene3D" id="1.10.10.10">
    <property type="entry name" value="Winged helix-like DNA-binding domain superfamily/Winged helix DNA-binding domain"/>
    <property type="match status" value="1"/>
</dbReference>
<dbReference type="Pfam" id="PF00126">
    <property type="entry name" value="HTH_1"/>
    <property type="match status" value="1"/>
</dbReference>
<dbReference type="Pfam" id="PF03466">
    <property type="entry name" value="LysR_substrate"/>
    <property type="match status" value="1"/>
</dbReference>
<reference evidence="6" key="1">
    <citation type="submission" date="2022-07" db="EMBL/GenBank/DDBJ databases">
        <title>Marinobacter iranensis a new bacterium isolate from a hipersaline lake in Iran.</title>
        <authorList>
            <person name="Mohammad A.M.A."/>
            <person name="Cristina S.-P."/>
            <person name="Antonio V."/>
        </authorList>
    </citation>
    <scope>NUCLEOTIDE SEQUENCE</scope>
    <source>
        <strain evidence="6">71-i</strain>
    </source>
</reference>
<dbReference type="CDD" id="cd08422">
    <property type="entry name" value="PBP2_CrgA_like"/>
    <property type="match status" value="1"/>
</dbReference>
<dbReference type="InterPro" id="IPR036390">
    <property type="entry name" value="WH_DNA-bd_sf"/>
</dbReference>
<dbReference type="Gene3D" id="3.40.190.290">
    <property type="match status" value="1"/>
</dbReference>
<accession>A0ABT5YBV5</accession>
<dbReference type="SUPFAM" id="SSF46785">
    <property type="entry name" value="Winged helix' DNA-binding domain"/>
    <property type="match status" value="1"/>
</dbReference>
<keyword evidence="4" id="KW-0804">Transcription</keyword>
<evidence type="ECO:0000256" key="4">
    <source>
        <dbReference type="ARBA" id="ARBA00023163"/>
    </source>
</evidence>
<dbReference type="PANTHER" id="PTHR30537">
    <property type="entry name" value="HTH-TYPE TRANSCRIPTIONAL REGULATOR"/>
    <property type="match status" value="1"/>
</dbReference>
<proteinExistence type="inferred from homology"/>
<dbReference type="RefSeq" id="WP_275707093.1">
    <property type="nucleotide sequence ID" value="NZ_JANCMW010000007.1"/>
</dbReference>
<evidence type="ECO:0000313" key="7">
    <source>
        <dbReference type="Proteomes" id="UP001143391"/>
    </source>
</evidence>